<feature type="domain" description="MHYT" evidence="2">
    <location>
        <begin position="7"/>
        <end position="198"/>
    </location>
</feature>
<dbReference type="Pfam" id="PF03707">
    <property type="entry name" value="MHYT"/>
    <property type="match status" value="4"/>
</dbReference>
<keyword evidence="1" id="KW-0472">Membrane</keyword>
<feature type="transmembrane region" description="Helical" evidence="1">
    <location>
        <begin position="112"/>
        <end position="131"/>
    </location>
</feature>
<feature type="transmembrane region" description="Helical" evidence="1">
    <location>
        <begin position="7"/>
        <end position="27"/>
    </location>
</feature>
<sequence length="208" mass="22023">MEIHGIYDPWLVALSFVVACAAAYAALRLAGSAKDGDLPVSPTLQHVAAAAVVLGSGIWTMHFVGMLAFSLPGMTITYRLDLTVLSLLIAVAFTGIGFTTLHNARGLGESHVLAGIPMGIGILTMHYLGMAAMKGEMDLHYDVWLVILSAVIAITASIAALWLTTRPGRIARRGLSAVVMGMAICGMHYTGMKAARFHMPEPDFSAPD</sequence>
<keyword evidence="1" id="KW-0812">Transmembrane</keyword>
<evidence type="ECO:0000313" key="3">
    <source>
        <dbReference type="EMBL" id="MBC2667251.1"/>
    </source>
</evidence>
<feature type="transmembrane region" description="Helical" evidence="1">
    <location>
        <begin position="143"/>
        <end position="164"/>
    </location>
</feature>
<protein>
    <recommendedName>
        <fullName evidence="2">MHYT domain-containing protein</fullName>
    </recommendedName>
</protein>
<organism evidence="3 4">
    <name type="scientific">Novosphingobium flavum</name>
    <dbReference type="NCBI Taxonomy" id="1778672"/>
    <lineage>
        <taxon>Bacteria</taxon>
        <taxon>Pseudomonadati</taxon>
        <taxon>Pseudomonadota</taxon>
        <taxon>Alphaproteobacteria</taxon>
        <taxon>Sphingomonadales</taxon>
        <taxon>Sphingomonadaceae</taxon>
        <taxon>Novosphingobium</taxon>
    </lineage>
</organism>
<dbReference type="RefSeq" id="WP_185665545.1">
    <property type="nucleotide sequence ID" value="NZ_JACLAW010000016.1"/>
</dbReference>
<dbReference type="InterPro" id="IPR005330">
    <property type="entry name" value="MHYT_dom"/>
</dbReference>
<accession>A0A7X1FUK2</accession>
<dbReference type="PANTHER" id="PTHR35152:SF1">
    <property type="entry name" value="DOMAIN SIGNALLING PROTEIN, PUTATIVE (AFU_ORTHOLOGUE AFUA_5G11310)-RELATED"/>
    <property type="match status" value="1"/>
</dbReference>
<keyword evidence="1" id="KW-1133">Transmembrane helix</keyword>
<dbReference type="EMBL" id="JACLAW010000016">
    <property type="protein sequence ID" value="MBC2667251.1"/>
    <property type="molecule type" value="Genomic_DNA"/>
</dbReference>
<keyword evidence="4" id="KW-1185">Reference proteome</keyword>
<gene>
    <name evidence="3" type="ORF">H7F51_17160</name>
</gene>
<evidence type="ECO:0000256" key="1">
    <source>
        <dbReference type="PROSITE-ProRule" id="PRU00244"/>
    </source>
</evidence>
<reference evidence="3 4" key="1">
    <citation type="submission" date="2020-08" db="EMBL/GenBank/DDBJ databases">
        <title>The genome sequence of type strain Novosphingobium flavum NBRC 111647.</title>
        <authorList>
            <person name="Liu Y."/>
        </authorList>
    </citation>
    <scope>NUCLEOTIDE SEQUENCE [LARGE SCALE GENOMIC DNA]</scope>
    <source>
        <strain evidence="3 4">NBRC 111647</strain>
    </source>
</reference>
<proteinExistence type="predicted"/>
<dbReference type="Proteomes" id="UP000566813">
    <property type="component" value="Unassembled WGS sequence"/>
</dbReference>
<dbReference type="PANTHER" id="PTHR35152">
    <property type="entry name" value="DOMAIN SIGNALLING PROTEIN, PUTATIVE (AFU_ORTHOLOGUE AFUA_5G11310)-RELATED"/>
    <property type="match status" value="1"/>
</dbReference>
<feature type="transmembrane region" description="Helical" evidence="1">
    <location>
        <begin position="82"/>
        <end position="100"/>
    </location>
</feature>
<dbReference type="GO" id="GO:0016020">
    <property type="term" value="C:membrane"/>
    <property type="evidence" value="ECO:0007669"/>
    <property type="project" value="UniProtKB-UniRule"/>
</dbReference>
<comment type="caution">
    <text evidence="3">The sequence shown here is derived from an EMBL/GenBank/DDBJ whole genome shotgun (WGS) entry which is preliminary data.</text>
</comment>
<evidence type="ECO:0000259" key="2">
    <source>
        <dbReference type="PROSITE" id="PS50924"/>
    </source>
</evidence>
<feature type="transmembrane region" description="Helical" evidence="1">
    <location>
        <begin position="47"/>
        <end position="70"/>
    </location>
</feature>
<name>A0A7X1FUK2_9SPHN</name>
<feature type="transmembrane region" description="Helical" evidence="1">
    <location>
        <begin position="170"/>
        <end position="189"/>
    </location>
</feature>
<dbReference type="PROSITE" id="PS50924">
    <property type="entry name" value="MHYT"/>
    <property type="match status" value="1"/>
</dbReference>
<evidence type="ECO:0000313" key="4">
    <source>
        <dbReference type="Proteomes" id="UP000566813"/>
    </source>
</evidence>
<dbReference type="AlphaFoldDB" id="A0A7X1FUK2"/>